<proteinExistence type="predicted"/>
<dbReference type="EMBL" id="JACHJE010000005">
    <property type="protein sequence ID" value="MBB5125725.1"/>
    <property type="molecule type" value="Genomic_DNA"/>
</dbReference>
<organism evidence="1 2">
    <name type="scientific">Streptomyces griseoloalbus</name>
    <dbReference type="NCBI Taxonomy" id="67303"/>
    <lineage>
        <taxon>Bacteria</taxon>
        <taxon>Bacillati</taxon>
        <taxon>Actinomycetota</taxon>
        <taxon>Actinomycetes</taxon>
        <taxon>Kitasatosporales</taxon>
        <taxon>Streptomycetaceae</taxon>
        <taxon>Streptomyces</taxon>
    </lineage>
</organism>
<name>A0A7W8BLR4_9ACTN</name>
<evidence type="ECO:0000313" key="2">
    <source>
        <dbReference type="Proteomes" id="UP000568022"/>
    </source>
</evidence>
<dbReference type="AlphaFoldDB" id="A0A7W8BLR4"/>
<gene>
    <name evidence="1" type="ORF">FHS32_002459</name>
</gene>
<reference evidence="1 2" key="1">
    <citation type="submission" date="2020-08" db="EMBL/GenBank/DDBJ databases">
        <title>Genomic Encyclopedia of Type Strains, Phase III (KMG-III): the genomes of soil and plant-associated and newly described type strains.</title>
        <authorList>
            <person name="Whitman W."/>
        </authorList>
    </citation>
    <scope>NUCLEOTIDE SEQUENCE [LARGE SCALE GENOMIC DNA]</scope>
    <source>
        <strain evidence="1 2">CECT 3226</strain>
    </source>
</reference>
<accession>A0A7W8BLR4</accession>
<dbReference type="Proteomes" id="UP000568022">
    <property type="component" value="Unassembled WGS sequence"/>
</dbReference>
<sequence>MRTLDRTVRSLPQLTSRRHIDFGRTSSAICRIVRDLREPLFVIP</sequence>
<evidence type="ECO:0000313" key="1">
    <source>
        <dbReference type="EMBL" id="MBB5125725.1"/>
    </source>
</evidence>
<comment type="caution">
    <text evidence="1">The sequence shown here is derived from an EMBL/GenBank/DDBJ whole genome shotgun (WGS) entry which is preliminary data.</text>
</comment>
<keyword evidence="2" id="KW-1185">Reference proteome</keyword>
<protein>
    <submittedName>
        <fullName evidence="1">Uncharacterized protein</fullName>
    </submittedName>
</protein>